<dbReference type="EC" id="4.2.1.96" evidence="3"/>
<evidence type="ECO:0000256" key="2">
    <source>
        <dbReference type="ARBA" id="ARBA00006472"/>
    </source>
</evidence>
<keyword evidence="7" id="KW-1185">Reference proteome</keyword>
<sequence length="105" mass="12331">MYNKIFKEAPLLLPKPILISKLEALPKWKLIDNELVREHKFRDFEETWSVLTKVAMRSHLWGHHPTITTTYNKVQFRLTTHDVSGVSNIDLKLASKIEKYLTTKV</sequence>
<keyword evidence="4" id="KW-0456">Lyase</keyword>
<evidence type="ECO:0000256" key="4">
    <source>
        <dbReference type="ARBA" id="ARBA00023239"/>
    </source>
</evidence>
<dbReference type="Gene3D" id="3.30.1360.20">
    <property type="entry name" value="Transcriptional coactivator/pterin dehydratase"/>
    <property type="match status" value="1"/>
</dbReference>
<dbReference type="SUPFAM" id="SSF55248">
    <property type="entry name" value="PCD-like"/>
    <property type="match status" value="1"/>
</dbReference>
<reference evidence="6 7" key="2">
    <citation type="submission" date="2019-11" db="EMBL/GenBank/DDBJ databases">
        <authorList>
            <person name="Lu H."/>
        </authorList>
    </citation>
    <scope>NUCLEOTIDE SEQUENCE [LARGE SCALE GENOMIC DNA]</scope>
    <source>
        <strain evidence="6 7">FIM1</strain>
    </source>
</reference>
<evidence type="ECO:0000256" key="3">
    <source>
        <dbReference type="ARBA" id="ARBA00013252"/>
    </source>
</evidence>
<dbReference type="CDD" id="cd00488">
    <property type="entry name" value="PCD_DCoH"/>
    <property type="match status" value="1"/>
</dbReference>
<protein>
    <recommendedName>
        <fullName evidence="3">4a-hydroxytetrahydrobiopterin dehydratase</fullName>
        <ecNumber evidence="3">4.2.1.96</ecNumber>
    </recommendedName>
    <alternativeName>
        <fullName evidence="5">4-alpha-hydroxy-tetrahydropterin dehydratase</fullName>
    </alternativeName>
</protein>
<dbReference type="PANTHER" id="PTHR12599:SF0">
    <property type="entry name" value="PTERIN-4-ALPHA-CARBINOLAMINE DEHYDRATASE"/>
    <property type="match status" value="1"/>
</dbReference>
<dbReference type="Proteomes" id="UP000422736">
    <property type="component" value="Chromosome 6"/>
</dbReference>
<name>A0ABX6EYA8_KLUMA</name>
<evidence type="ECO:0000256" key="5">
    <source>
        <dbReference type="ARBA" id="ARBA00030497"/>
    </source>
</evidence>
<organism evidence="6 7">
    <name type="scientific">Kluyveromyces marxianus</name>
    <name type="common">Yeast</name>
    <name type="synonym">Candida kefyr</name>
    <dbReference type="NCBI Taxonomy" id="4911"/>
    <lineage>
        <taxon>Eukaryota</taxon>
        <taxon>Fungi</taxon>
        <taxon>Dikarya</taxon>
        <taxon>Ascomycota</taxon>
        <taxon>Saccharomycotina</taxon>
        <taxon>Saccharomycetes</taxon>
        <taxon>Saccharomycetales</taxon>
        <taxon>Saccharomycetaceae</taxon>
        <taxon>Kluyveromyces</taxon>
    </lineage>
</organism>
<accession>A0ABX6EYA8</accession>
<dbReference type="EMBL" id="CP015059">
    <property type="protein sequence ID" value="QGN17253.1"/>
    <property type="molecule type" value="Genomic_DNA"/>
</dbReference>
<dbReference type="InterPro" id="IPR001533">
    <property type="entry name" value="Pterin_deHydtase"/>
</dbReference>
<evidence type="ECO:0000256" key="1">
    <source>
        <dbReference type="ARBA" id="ARBA00001554"/>
    </source>
</evidence>
<proteinExistence type="inferred from homology"/>
<dbReference type="PANTHER" id="PTHR12599">
    <property type="entry name" value="PTERIN-4-ALPHA-CARBINOLAMINE DEHYDRATASE"/>
    <property type="match status" value="1"/>
</dbReference>
<comment type="catalytic activity">
    <reaction evidence="1">
        <text>(4aS,6R)-4a-hydroxy-L-erythro-5,6,7,8-tetrahydrobiopterin = (6R)-L-erythro-6,7-dihydrobiopterin + H2O</text>
        <dbReference type="Rhea" id="RHEA:11920"/>
        <dbReference type="ChEBI" id="CHEBI:15377"/>
        <dbReference type="ChEBI" id="CHEBI:15642"/>
        <dbReference type="ChEBI" id="CHEBI:43120"/>
        <dbReference type="EC" id="4.2.1.96"/>
    </reaction>
</comment>
<dbReference type="Pfam" id="PF01329">
    <property type="entry name" value="Pterin_4a"/>
    <property type="match status" value="1"/>
</dbReference>
<evidence type="ECO:0000313" key="7">
    <source>
        <dbReference type="Proteomes" id="UP000422736"/>
    </source>
</evidence>
<dbReference type="InterPro" id="IPR036428">
    <property type="entry name" value="PCD_sf"/>
</dbReference>
<gene>
    <name evidence="6" type="primary">MCO14</name>
    <name evidence="6" type="ORF">FIM1_3984</name>
</gene>
<comment type="similarity">
    <text evidence="2">Belongs to the pterin-4-alpha-carbinolamine dehydratase family.</text>
</comment>
<reference evidence="6 7" key="1">
    <citation type="submission" date="2016-03" db="EMBL/GenBank/DDBJ databases">
        <title>How can Kluyveromyces marxianus grow so fast - potential evolutionary course in Saccharomyces Complex revealed by comparative genomics.</title>
        <authorList>
            <person name="Mo W."/>
            <person name="Lu W."/>
            <person name="Yang X."/>
            <person name="Qi J."/>
            <person name="Lv H."/>
        </authorList>
    </citation>
    <scope>NUCLEOTIDE SEQUENCE [LARGE SCALE GENOMIC DNA]</scope>
    <source>
        <strain evidence="6 7">FIM1</strain>
    </source>
</reference>
<evidence type="ECO:0000313" key="6">
    <source>
        <dbReference type="EMBL" id="QGN17253.1"/>
    </source>
</evidence>